<comment type="subcellular location">
    <subcellularLocation>
        <location evidence="2">Membrane</location>
    </subcellularLocation>
</comment>
<keyword evidence="9" id="KW-0408">Iron</keyword>
<dbReference type="GO" id="GO:0020037">
    <property type="term" value="F:heme binding"/>
    <property type="evidence" value="ECO:0007669"/>
    <property type="project" value="InterPro"/>
</dbReference>
<evidence type="ECO:0000256" key="2">
    <source>
        <dbReference type="ARBA" id="ARBA00004370"/>
    </source>
</evidence>
<dbReference type="AlphaFoldDB" id="A0A0C3FII6"/>
<dbReference type="EMBL" id="KN832988">
    <property type="protein sequence ID" value="KIM84175.1"/>
    <property type="molecule type" value="Genomic_DNA"/>
</dbReference>
<dbReference type="PANTHER" id="PTHR46206">
    <property type="entry name" value="CYTOCHROME P450"/>
    <property type="match status" value="1"/>
</dbReference>
<keyword evidence="11" id="KW-0472">Membrane</keyword>
<reference evidence="12 13" key="1">
    <citation type="submission" date="2014-04" db="EMBL/GenBank/DDBJ databases">
        <authorList>
            <consortium name="DOE Joint Genome Institute"/>
            <person name="Kuo A."/>
            <person name="Tarkka M."/>
            <person name="Buscot F."/>
            <person name="Kohler A."/>
            <person name="Nagy L.G."/>
            <person name="Floudas D."/>
            <person name="Copeland A."/>
            <person name="Barry K.W."/>
            <person name="Cichocki N."/>
            <person name="Veneault-Fourrey C."/>
            <person name="LaButti K."/>
            <person name="Lindquist E.A."/>
            <person name="Lipzen A."/>
            <person name="Lundell T."/>
            <person name="Morin E."/>
            <person name="Murat C."/>
            <person name="Sun H."/>
            <person name="Tunlid A."/>
            <person name="Henrissat B."/>
            <person name="Grigoriev I.V."/>
            <person name="Hibbett D.S."/>
            <person name="Martin F."/>
            <person name="Nordberg H.P."/>
            <person name="Cantor M.N."/>
            <person name="Hua S.X."/>
        </authorList>
    </citation>
    <scope>NUCLEOTIDE SEQUENCE [LARGE SCALE GENOMIC DNA]</scope>
    <source>
        <strain evidence="12 13">F 1598</strain>
    </source>
</reference>
<comment type="similarity">
    <text evidence="3">Belongs to the cytochrome P450 family.</text>
</comment>
<sequence>MSGDVRVWFFGAVGITDGSRGLKLLQTCLYLPKLGIAWCLPSASWQRTTIYHSSIAQVDVPAVGVPPDRNLLVSHTASKDGIPFKVSTLARWVVFITSPKVSREISVAPETTCQWSHHEPVAKRLSLKYTIGTEFMRATYIHQVISNLTRSLTVLPEVIEEMTLAFEENTSIGPEWTAVNNWEVMLSCTTRMSNRVFVGVPLCHKQVNIRVTCDLRKSQADHRCISLKGIVSKLVQELGGNWTDKPNDAIQWIIDAMPSE</sequence>
<dbReference type="Proteomes" id="UP000054166">
    <property type="component" value="Unassembled WGS sequence"/>
</dbReference>
<dbReference type="HOGENOM" id="CLU_022195_3_0_1"/>
<evidence type="ECO:0000256" key="9">
    <source>
        <dbReference type="ARBA" id="ARBA00023004"/>
    </source>
</evidence>
<dbReference type="GO" id="GO:0016020">
    <property type="term" value="C:membrane"/>
    <property type="evidence" value="ECO:0007669"/>
    <property type="project" value="UniProtKB-SubCell"/>
</dbReference>
<evidence type="ECO:0000256" key="8">
    <source>
        <dbReference type="ARBA" id="ARBA00023002"/>
    </source>
</evidence>
<dbReference type="InParanoid" id="A0A0C3FII6"/>
<dbReference type="OrthoDB" id="3265591at2759"/>
<accession>A0A0C3FII6</accession>
<evidence type="ECO:0000256" key="10">
    <source>
        <dbReference type="ARBA" id="ARBA00023033"/>
    </source>
</evidence>
<evidence type="ECO:0000256" key="1">
    <source>
        <dbReference type="ARBA" id="ARBA00001971"/>
    </source>
</evidence>
<evidence type="ECO:0000256" key="7">
    <source>
        <dbReference type="ARBA" id="ARBA00022989"/>
    </source>
</evidence>
<organism evidence="12 13">
    <name type="scientific">Piloderma croceum (strain F 1598)</name>
    <dbReference type="NCBI Taxonomy" id="765440"/>
    <lineage>
        <taxon>Eukaryota</taxon>
        <taxon>Fungi</taxon>
        <taxon>Dikarya</taxon>
        <taxon>Basidiomycota</taxon>
        <taxon>Agaricomycotina</taxon>
        <taxon>Agaricomycetes</taxon>
        <taxon>Agaricomycetidae</taxon>
        <taxon>Atheliales</taxon>
        <taxon>Atheliaceae</taxon>
        <taxon>Piloderma</taxon>
    </lineage>
</organism>
<dbReference type="PANTHER" id="PTHR46206:SF5">
    <property type="entry name" value="P450, PUTATIVE (EUROFUNG)-RELATED"/>
    <property type="match status" value="1"/>
</dbReference>
<keyword evidence="10" id="KW-0503">Monooxygenase</keyword>
<keyword evidence="8" id="KW-0560">Oxidoreductase</keyword>
<evidence type="ECO:0000256" key="3">
    <source>
        <dbReference type="ARBA" id="ARBA00010617"/>
    </source>
</evidence>
<evidence type="ECO:0000256" key="4">
    <source>
        <dbReference type="ARBA" id="ARBA00022617"/>
    </source>
</evidence>
<proteinExistence type="inferred from homology"/>
<comment type="cofactor">
    <cofactor evidence="1">
        <name>heme</name>
        <dbReference type="ChEBI" id="CHEBI:30413"/>
    </cofactor>
</comment>
<keyword evidence="5" id="KW-0812">Transmembrane</keyword>
<protein>
    <submittedName>
        <fullName evidence="12">Uncharacterized protein</fullName>
    </submittedName>
</protein>
<keyword evidence="13" id="KW-1185">Reference proteome</keyword>
<dbReference type="GO" id="GO:0016705">
    <property type="term" value="F:oxidoreductase activity, acting on paired donors, with incorporation or reduction of molecular oxygen"/>
    <property type="evidence" value="ECO:0007669"/>
    <property type="project" value="InterPro"/>
</dbReference>
<name>A0A0C3FII6_PILCF</name>
<evidence type="ECO:0000256" key="11">
    <source>
        <dbReference type="ARBA" id="ARBA00023136"/>
    </source>
</evidence>
<gene>
    <name evidence="12" type="ORF">PILCRDRAFT_6457</name>
</gene>
<keyword evidence="7" id="KW-1133">Transmembrane helix</keyword>
<evidence type="ECO:0000256" key="6">
    <source>
        <dbReference type="ARBA" id="ARBA00022723"/>
    </source>
</evidence>
<dbReference type="Gene3D" id="1.10.630.10">
    <property type="entry name" value="Cytochrome P450"/>
    <property type="match status" value="1"/>
</dbReference>
<dbReference type="GO" id="GO:0005506">
    <property type="term" value="F:iron ion binding"/>
    <property type="evidence" value="ECO:0007669"/>
    <property type="project" value="InterPro"/>
</dbReference>
<keyword evidence="4" id="KW-0349">Heme</keyword>
<dbReference type="InterPro" id="IPR036396">
    <property type="entry name" value="Cyt_P450_sf"/>
</dbReference>
<keyword evidence="6" id="KW-0479">Metal-binding</keyword>
<dbReference type="STRING" id="765440.A0A0C3FII6"/>
<reference evidence="13" key="2">
    <citation type="submission" date="2015-01" db="EMBL/GenBank/DDBJ databases">
        <title>Evolutionary Origins and Diversification of the Mycorrhizal Mutualists.</title>
        <authorList>
            <consortium name="DOE Joint Genome Institute"/>
            <consortium name="Mycorrhizal Genomics Consortium"/>
            <person name="Kohler A."/>
            <person name="Kuo A."/>
            <person name="Nagy L.G."/>
            <person name="Floudas D."/>
            <person name="Copeland A."/>
            <person name="Barry K.W."/>
            <person name="Cichocki N."/>
            <person name="Veneault-Fourrey C."/>
            <person name="LaButti K."/>
            <person name="Lindquist E.A."/>
            <person name="Lipzen A."/>
            <person name="Lundell T."/>
            <person name="Morin E."/>
            <person name="Murat C."/>
            <person name="Riley R."/>
            <person name="Ohm R."/>
            <person name="Sun H."/>
            <person name="Tunlid A."/>
            <person name="Henrissat B."/>
            <person name="Grigoriev I.V."/>
            <person name="Hibbett D.S."/>
            <person name="Martin F."/>
        </authorList>
    </citation>
    <scope>NUCLEOTIDE SEQUENCE [LARGE SCALE GENOMIC DNA]</scope>
    <source>
        <strain evidence="13">F 1598</strain>
    </source>
</reference>
<evidence type="ECO:0000256" key="5">
    <source>
        <dbReference type="ARBA" id="ARBA00022692"/>
    </source>
</evidence>
<dbReference type="GO" id="GO:0004497">
    <property type="term" value="F:monooxygenase activity"/>
    <property type="evidence" value="ECO:0007669"/>
    <property type="project" value="UniProtKB-KW"/>
</dbReference>
<evidence type="ECO:0000313" key="12">
    <source>
        <dbReference type="EMBL" id="KIM84175.1"/>
    </source>
</evidence>
<evidence type="ECO:0000313" key="13">
    <source>
        <dbReference type="Proteomes" id="UP000054166"/>
    </source>
</evidence>